<name>A0AA88XZB7_PINIB</name>
<keyword evidence="4" id="KW-0677">Repeat</keyword>
<sequence>MSHMSMNLLHVLALGLTTVADCMKLVLSKCLGFVIILGSVMVKIPQLVKIINNQSAQGISLMAVLCELFAVSATTVYSFAKSFPFSSYGEGLFLVIQTSLIAFCVLFYNGNLQGGLGFLAVYIGLMVFLMSSMAPMPLLSLLQSSNIPIAIISKLIQAVTNVRNGGTGQLSVVTVFLLFAGSIARIFTSIQETGDSLVVATYVVSTACNGLIFAQILYYWNAKPKPKSE</sequence>
<evidence type="ECO:0000313" key="12">
    <source>
        <dbReference type="Proteomes" id="UP001186944"/>
    </source>
</evidence>
<dbReference type="SMART" id="SM00679">
    <property type="entry name" value="CTNS"/>
    <property type="match status" value="2"/>
</dbReference>
<evidence type="ECO:0000256" key="8">
    <source>
        <dbReference type="PIRNR" id="PIRNR023381"/>
    </source>
</evidence>
<comment type="caution">
    <text evidence="11">The sequence shown here is derived from an EMBL/GenBank/DDBJ whole genome shotgun (WGS) entry which is preliminary data.</text>
</comment>
<dbReference type="GO" id="GO:0009312">
    <property type="term" value="P:oligosaccharide biosynthetic process"/>
    <property type="evidence" value="ECO:0007669"/>
    <property type="project" value="TreeGrafter"/>
</dbReference>
<comment type="similarity">
    <text evidence="7 8">Belongs to the MPDU1 (TC 2.A.43.3) family.</text>
</comment>
<evidence type="ECO:0000256" key="7">
    <source>
        <dbReference type="ARBA" id="ARBA00038475"/>
    </source>
</evidence>
<dbReference type="PIRSF" id="PIRSF023381">
    <property type="entry name" value="MannP-dilichol_defect-1p"/>
    <property type="match status" value="1"/>
</dbReference>
<evidence type="ECO:0000256" key="2">
    <source>
        <dbReference type="ARBA" id="ARBA00022448"/>
    </source>
</evidence>
<organism evidence="11 12">
    <name type="scientific">Pinctada imbricata</name>
    <name type="common">Atlantic pearl-oyster</name>
    <name type="synonym">Pinctada martensii</name>
    <dbReference type="NCBI Taxonomy" id="66713"/>
    <lineage>
        <taxon>Eukaryota</taxon>
        <taxon>Metazoa</taxon>
        <taxon>Spiralia</taxon>
        <taxon>Lophotrochozoa</taxon>
        <taxon>Mollusca</taxon>
        <taxon>Bivalvia</taxon>
        <taxon>Autobranchia</taxon>
        <taxon>Pteriomorphia</taxon>
        <taxon>Pterioida</taxon>
        <taxon>Pterioidea</taxon>
        <taxon>Pteriidae</taxon>
        <taxon>Pinctada</taxon>
    </lineage>
</organism>
<feature type="transmembrane region" description="Helical" evidence="9">
    <location>
        <begin position="60"/>
        <end position="80"/>
    </location>
</feature>
<gene>
    <name evidence="11" type="ORF">FSP39_004947</name>
</gene>
<dbReference type="PANTHER" id="PTHR12226:SF2">
    <property type="entry name" value="MANNOSE-P-DOLICHOL UTILIZATION DEFECT 1 PROTEIN"/>
    <property type="match status" value="1"/>
</dbReference>
<keyword evidence="12" id="KW-1185">Reference proteome</keyword>
<comment type="subcellular location">
    <subcellularLocation>
        <location evidence="1 8">Membrane</location>
        <topology evidence="1 8">Multi-pass membrane protein</topology>
    </subcellularLocation>
</comment>
<evidence type="ECO:0000256" key="1">
    <source>
        <dbReference type="ARBA" id="ARBA00004141"/>
    </source>
</evidence>
<proteinExistence type="inferred from homology"/>
<dbReference type="InterPro" id="IPR006603">
    <property type="entry name" value="PQ-loop_rpt"/>
</dbReference>
<evidence type="ECO:0000256" key="10">
    <source>
        <dbReference type="SAM" id="SignalP"/>
    </source>
</evidence>
<dbReference type="InterPro" id="IPR016817">
    <property type="entry name" value="MannP-dilichol_defect-1"/>
</dbReference>
<dbReference type="EMBL" id="VSWD01000008">
    <property type="protein sequence ID" value="KAK3094688.1"/>
    <property type="molecule type" value="Genomic_DNA"/>
</dbReference>
<evidence type="ECO:0000313" key="11">
    <source>
        <dbReference type="EMBL" id="KAK3094688.1"/>
    </source>
</evidence>
<accession>A0AA88XZB7</accession>
<keyword evidence="6 8" id="KW-0472">Membrane</keyword>
<keyword evidence="3 8" id="KW-0812">Transmembrane</keyword>
<dbReference type="Gene3D" id="1.20.1280.290">
    <property type="match status" value="2"/>
</dbReference>
<evidence type="ECO:0000256" key="4">
    <source>
        <dbReference type="ARBA" id="ARBA00022737"/>
    </source>
</evidence>
<evidence type="ECO:0000256" key="5">
    <source>
        <dbReference type="ARBA" id="ARBA00022989"/>
    </source>
</evidence>
<keyword evidence="10" id="KW-0732">Signal</keyword>
<evidence type="ECO:0000256" key="3">
    <source>
        <dbReference type="ARBA" id="ARBA00022692"/>
    </source>
</evidence>
<dbReference type="Proteomes" id="UP001186944">
    <property type="component" value="Unassembled WGS sequence"/>
</dbReference>
<keyword evidence="2" id="KW-0813">Transport</keyword>
<feature type="transmembrane region" description="Helical" evidence="9">
    <location>
        <begin position="170"/>
        <end position="187"/>
    </location>
</feature>
<dbReference type="FunFam" id="1.20.1280.290:FF:000006">
    <property type="entry name" value="mannose-P-dolichol utilization defect 1 protein"/>
    <property type="match status" value="1"/>
</dbReference>
<reference evidence="11" key="1">
    <citation type="submission" date="2019-08" db="EMBL/GenBank/DDBJ databases">
        <title>The improved chromosome-level genome for the pearl oyster Pinctada fucata martensii using PacBio sequencing and Hi-C.</title>
        <authorList>
            <person name="Zheng Z."/>
        </authorList>
    </citation>
    <scope>NUCLEOTIDE SEQUENCE</scope>
    <source>
        <strain evidence="11">ZZ-2019</strain>
        <tissue evidence="11">Adductor muscle</tissue>
    </source>
</reference>
<dbReference type="PANTHER" id="PTHR12226">
    <property type="entry name" value="MANNOSE-P-DOLICHOL UTILIZATION DEFECT 1 LEC35 -RELATED"/>
    <property type="match status" value="1"/>
</dbReference>
<dbReference type="GO" id="GO:0016020">
    <property type="term" value="C:membrane"/>
    <property type="evidence" value="ECO:0007669"/>
    <property type="project" value="UniProtKB-SubCell"/>
</dbReference>
<dbReference type="Pfam" id="PF04193">
    <property type="entry name" value="PQ-loop"/>
    <property type="match status" value="2"/>
</dbReference>
<protein>
    <recommendedName>
        <fullName evidence="8">Mannose-P-dolichol utilization defect 1 protein homolog</fullName>
    </recommendedName>
</protein>
<feature type="signal peptide" evidence="10">
    <location>
        <begin position="1"/>
        <end position="22"/>
    </location>
</feature>
<feature type="chain" id="PRO_5041702365" description="Mannose-P-dolichol utilization defect 1 protein homolog" evidence="10">
    <location>
        <begin position="23"/>
        <end position="229"/>
    </location>
</feature>
<feature type="transmembrane region" description="Helical" evidence="9">
    <location>
        <begin position="92"/>
        <end position="109"/>
    </location>
</feature>
<dbReference type="FunFam" id="1.20.1280.290:FF:000031">
    <property type="entry name" value="Mannose-P-dolichol utilization defect 1"/>
    <property type="match status" value="1"/>
</dbReference>
<feature type="transmembrane region" description="Helical" evidence="9">
    <location>
        <begin position="116"/>
        <end position="134"/>
    </location>
</feature>
<feature type="transmembrane region" description="Helical" evidence="9">
    <location>
        <begin position="199"/>
        <end position="220"/>
    </location>
</feature>
<evidence type="ECO:0000256" key="6">
    <source>
        <dbReference type="ARBA" id="ARBA00023136"/>
    </source>
</evidence>
<dbReference type="AlphaFoldDB" id="A0AA88XZB7"/>
<keyword evidence="5 8" id="KW-1133">Transmembrane helix</keyword>
<evidence type="ECO:0000256" key="9">
    <source>
        <dbReference type="SAM" id="Phobius"/>
    </source>
</evidence>